<dbReference type="EMBL" id="BLSD01000002">
    <property type="protein sequence ID" value="GFP38361.1"/>
    <property type="molecule type" value="Genomic_DNA"/>
</dbReference>
<evidence type="ECO:0000256" key="7">
    <source>
        <dbReference type="HAMAP-Rule" id="MF_00607"/>
    </source>
</evidence>
<dbReference type="GO" id="GO:0003723">
    <property type="term" value="F:RNA binding"/>
    <property type="evidence" value="ECO:0007669"/>
    <property type="project" value="UniProtKB-UniRule"/>
</dbReference>
<evidence type="ECO:0000256" key="8">
    <source>
        <dbReference type="PROSITE-ProRule" id="PRU01026"/>
    </source>
</evidence>
<evidence type="ECO:0000313" key="15">
    <source>
        <dbReference type="Proteomes" id="UP000588083"/>
    </source>
</evidence>
<evidence type="ECO:0000256" key="6">
    <source>
        <dbReference type="ARBA" id="ARBA00022884"/>
    </source>
</evidence>
<evidence type="ECO:0000256" key="2">
    <source>
        <dbReference type="ARBA" id="ARBA00022552"/>
    </source>
</evidence>
<comment type="similarity">
    <text evidence="7">Belongs to the class I-like SAM-binding methyltransferase superfamily. rRNA adenine N(6)-methyltransferase family. RsmA subfamily.</text>
</comment>
<dbReference type="InterPro" id="IPR023165">
    <property type="entry name" value="rRNA_Ade_diMease-like_C"/>
</dbReference>
<evidence type="ECO:0000313" key="12">
    <source>
        <dbReference type="EMBL" id="GFP38361.1"/>
    </source>
</evidence>
<feature type="binding site" evidence="7 8">
    <location>
        <position position="75"/>
    </location>
    <ligand>
        <name>S-adenosyl-L-methionine</name>
        <dbReference type="ChEBI" id="CHEBI:59789"/>
    </ligand>
</feature>
<dbReference type="Proteomes" id="UP000574717">
    <property type="component" value="Unassembled WGS sequence"/>
</dbReference>
<comment type="subcellular location">
    <subcellularLocation>
        <location evidence="7">Cytoplasm</location>
    </subcellularLocation>
</comment>
<dbReference type="PROSITE" id="PS51689">
    <property type="entry name" value="SAM_RNA_A_N6_MT"/>
    <property type="match status" value="1"/>
</dbReference>
<comment type="caution">
    <text evidence="10">The sequence shown here is derived from an EMBL/GenBank/DDBJ whole genome shotgun (WGS) entry which is preliminary data.</text>
</comment>
<dbReference type="GO" id="GO:0052908">
    <property type="term" value="F:16S rRNA (adenine(1518)-N(6)/adenine(1519)-N(6))-dimethyltransferase activity"/>
    <property type="evidence" value="ECO:0007669"/>
    <property type="project" value="UniProtKB-EC"/>
</dbReference>
<name>A0A6V8NF18_9ACTN</name>
<keyword evidence="6 7" id="KW-0694">RNA-binding</keyword>
<feature type="binding site" evidence="7 8">
    <location>
        <position position="121"/>
    </location>
    <ligand>
        <name>S-adenosyl-L-methionine</name>
        <dbReference type="ChEBI" id="CHEBI:59789"/>
    </ligand>
</feature>
<evidence type="ECO:0000256" key="5">
    <source>
        <dbReference type="ARBA" id="ARBA00022691"/>
    </source>
</evidence>
<keyword evidence="15" id="KW-1185">Reference proteome</keyword>
<dbReference type="Gene3D" id="3.40.50.150">
    <property type="entry name" value="Vaccinia Virus protein VP39"/>
    <property type="match status" value="1"/>
</dbReference>
<evidence type="ECO:0000313" key="14">
    <source>
        <dbReference type="Proteomes" id="UP000574717"/>
    </source>
</evidence>
<dbReference type="SMART" id="SM00650">
    <property type="entry name" value="rADc"/>
    <property type="match status" value="1"/>
</dbReference>
<dbReference type="GO" id="GO:0005829">
    <property type="term" value="C:cytosol"/>
    <property type="evidence" value="ECO:0007669"/>
    <property type="project" value="TreeGrafter"/>
</dbReference>
<evidence type="ECO:0000256" key="4">
    <source>
        <dbReference type="ARBA" id="ARBA00022679"/>
    </source>
</evidence>
<evidence type="ECO:0000259" key="9">
    <source>
        <dbReference type="SMART" id="SM00650"/>
    </source>
</evidence>
<dbReference type="PANTHER" id="PTHR11727">
    <property type="entry name" value="DIMETHYLADENOSINE TRANSFERASE"/>
    <property type="match status" value="1"/>
</dbReference>
<protein>
    <recommendedName>
        <fullName evidence="7">Ribosomal RNA small subunit methyltransferase A</fullName>
        <ecNumber evidence="7">2.1.1.182</ecNumber>
    </recommendedName>
    <alternativeName>
        <fullName evidence="7">16S rRNA (adenine(1518)-N(6)/adenine(1519)-N(6))-dimethyltransferase</fullName>
    </alternativeName>
    <alternativeName>
        <fullName evidence="7">16S rRNA dimethyladenosine transferase</fullName>
    </alternativeName>
    <alternativeName>
        <fullName evidence="7">16S rRNA dimethylase</fullName>
    </alternativeName>
    <alternativeName>
        <fullName evidence="7">S-adenosylmethionine-6-N', N'-adenosyl(rRNA) dimethyltransferase</fullName>
    </alternativeName>
</protein>
<dbReference type="InterPro" id="IPR020598">
    <property type="entry name" value="rRNA_Ade_methylase_Trfase_N"/>
</dbReference>
<dbReference type="InterPro" id="IPR001737">
    <property type="entry name" value="KsgA/Erm"/>
</dbReference>
<proteinExistence type="inferred from homology"/>
<dbReference type="InterPro" id="IPR011530">
    <property type="entry name" value="rRNA_adenine_dimethylase"/>
</dbReference>
<comment type="function">
    <text evidence="7">Specifically dimethylates two adjacent adenosines (A1518 and A1519) in the loop of a conserved hairpin near the 3'-end of 16S rRNA in the 30S particle. May play a critical role in biogenesis of 30S subunits.</text>
</comment>
<dbReference type="NCBIfam" id="TIGR00755">
    <property type="entry name" value="ksgA"/>
    <property type="match status" value="1"/>
</dbReference>
<organism evidence="10 14">
    <name type="scientific">Candidatus Hakubella thermalkaliphila</name>
    <dbReference type="NCBI Taxonomy" id="2754717"/>
    <lineage>
        <taxon>Bacteria</taxon>
        <taxon>Bacillati</taxon>
        <taxon>Actinomycetota</taxon>
        <taxon>Actinomycetota incertae sedis</taxon>
        <taxon>Candidatus Hakubellales</taxon>
        <taxon>Candidatus Hakubellaceae</taxon>
        <taxon>Candidatus Hakubella</taxon>
    </lineage>
</organism>
<keyword evidence="4 7" id="KW-0808">Transferase</keyword>
<evidence type="ECO:0000313" key="13">
    <source>
        <dbReference type="Proteomes" id="UP000569018"/>
    </source>
</evidence>
<dbReference type="Gene3D" id="1.10.8.100">
    <property type="entry name" value="Ribosomal RNA adenine dimethylase-like, domain 2"/>
    <property type="match status" value="1"/>
</dbReference>
<evidence type="ECO:0000256" key="1">
    <source>
        <dbReference type="ARBA" id="ARBA00022490"/>
    </source>
</evidence>
<feature type="binding site" evidence="7 8">
    <location>
        <position position="29"/>
    </location>
    <ligand>
        <name>S-adenosyl-L-methionine</name>
        <dbReference type="ChEBI" id="CHEBI:59789"/>
    </ligand>
</feature>
<dbReference type="SUPFAM" id="SSF53335">
    <property type="entry name" value="S-adenosyl-L-methionine-dependent methyltransferases"/>
    <property type="match status" value="1"/>
</dbReference>
<dbReference type="PANTHER" id="PTHR11727:SF7">
    <property type="entry name" value="DIMETHYLADENOSINE TRANSFERASE-RELATED"/>
    <property type="match status" value="1"/>
</dbReference>
<dbReference type="RefSeq" id="WP_176235194.1">
    <property type="nucleotide sequence ID" value="NZ_BLRU01000013.1"/>
</dbReference>
<dbReference type="PROSITE" id="PS01131">
    <property type="entry name" value="RRNA_A_DIMETH"/>
    <property type="match status" value="1"/>
</dbReference>
<evidence type="ECO:0000313" key="11">
    <source>
        <dbReference type="EMBL" id="GFP29095.1"/>
    </source>
</evidence>
<keyword evidence="5 7" id="KW-0949">S-adenosyl-L-methionine</keyword>
<dbReference type="Proteomes" id="UP000588083">
    <property type="component" value="Unassembled WGS sequence"/>
</dbReference>
<feature type="binding site" evidence="7 8">
    <location>
        <position position="27"/>
    </location>
    <ligand>
        <name>S-adenosyl-L-methionine</name>
        <dbReference type="ChEBI" id="CHEBI:59789"/>
    </ligand>
</feature>
<reference evidence="13 14" key="1">
    <citation type="journal article" date="2020" name="Front. Microbiol.">
        <title>Single-cell genomics of novel Actinobacteria with the Wood-Ljungdahl pathway discovered in a serpentinizing system.</title>
        <authorList>
            <person name="Merino N."/>
            <person name="Kawai M."/>
            <person name="Boyd E.S."/>
            <person name="Colman D.R."/>
            <person name="McGlynn S.E."/>
            <person name="Nealson K.H."/>
            <person name="Kurokawa K."/>
            <person name="Hongoh Y."/>
        </authorList>
    </citation>
    <scope>NUCLEOTIDE SEQUENCE [LARGE SCALE GENOMIC DNA]</scope>
    <source>
        <strain evidence="10 14">S03</strain>
        <strain evidence="11 15">S34</strain>
        <strain evidence="12 13">S47</strain>
    </source>
</reference>
<feature type="binding site" evidence="7 8">
    <location>
        <position position="54"/>
    </location>
    <ligand>
        <name>S-adenosyl-L-methionine</name>
        <dbReference type="ChEBI" id="CHEBI:59789"/>
    </ligand>
</feature>
<dbReference type="InterPro" id="IPR020596">
    <property type="entry name" value="rRNA_Ade_Mease_Trfase_CS"/>
</dbReference>
<comment type="catalytic activity">
    <reaction evidence="7">
        <text>adenosine(1518)/adenosine(1519) in 16S rRNA + 4 S-adenosyl-L-methionine = N(6)-dimethyladenosine(1518)/N(6)-dimethyladenosine(1519) in 16S rRNA + 4 S-adenosyl-L-homocysteine + 4 H(+)</text>
        <dbReference type="Rhea" id="RHEA:19609"/>
        <dbReference type="Rhea" id="RHEA-COMP:10232"/>
        <dbReference type="Rhea" id="RHEA-COMP:10233"/>
        <dbReference type="ChEBI" id="CHEBI:15378"/>
        <dbReference type="ChEBI" id="CHEBI:57856"/>
        <dbReference type="ChEBI" id="CHEBI:59789"/>
        <dbReference type="ChEBI" id="CHEBI:74411"/>
        <dbReference type="ChEBI" id="CHEBI:74493"/>
        <dbReference type="EC" id="2.1.1.182"/>
    </reaction>
</comment>
<sequence length="297" mass="33438">MRIVNPSVTKELLKQYRVTLRKRLGQNLLVDPNILDKIIEVAQIREDDCILEIGPGLGALTQELVRRARRVVAVEYDRKLCQILKEIFASTQNLLVINADLLSLDLASLAQEHTLTKVVSNLPYNIASTAALRIMEECSNIAEMTVMVQKEVAERMAASPGSAAYGSYTLKLRYFAQVFPLFQVPRTVFLPPPGVDSTMVKIGRDTYWQKVYPVRDFLFRIIELGFGQRRKKLVNCLYSGSALRLSKEDVVQALNSAGIDISARAEELSLEKFVQLGQALWPLLHQSSTRFNNKSPD</sequence>
<feature type="domain" description="Ribosomal RNA adenine methylase transferase N-terminal" evidence="9">
    <location>
        <begin position="34"/>
        <end position="206"/>
    </location>
</feature>
<keyword evidence="2 7" id="KW-0698">rRNA processing</keyword>
<dbReference type="Pfam" id="PF00398">
    <property type="entry name" value="RrnaAD"/>
    <property type="match status" value="1"/>
</dbReference>
<accession>A0A6V8NF18</accession>
<dbReference type="EMBL" id="BLRU01000013">
    <property type="protein sequence ID" value="GFP18778.1"/>
    <property type="molecule type" value="Genomic_DNA"/>
</dbReference>
<dbReference type="Proteomes" id="UP000569018">
    <property type="component" value="Unassembled WGS sequence"/>
</dbReference>
<feature type="binding site" evidence="7 8">
    <location>
        <position position="100"/>
    </location>
    <ligand>
        <name>S-adenosyl-L-methionine</name>
        <dbReference type="ChEBI" id="CHEBI:59789"/>
    </ligand>
</feature>
<dbReference type="EC" id="2.1.1.182" evidence="7"/>
<dbReference type="EMBL" id="BLRZ01000001">
    <property type="protein sequence ID" value="GFP29095.1"/>
    <property type="molecule type" value="Genomic_DNA"/>
</dbReference>
<gene>
    <name evidence="7" type="primary">rsmA</name>
    <name evidence="7" type="synonym">ksgA</name>
    <name evidence="10" type="ORF">HKBW3S03_00283</name>
    <name evidence="11" type="ORF">HKBW3S34_00013</name>
    <name evidence="12" type="ORF">HKBW3S47_00062</name>
</gene>
<evidence type="ECO:0000313" key="10">
    <source>
        <dbReference type="EMBL" id="GFP18778.1"/>
    </source>
</evidence>
<keyword evidence="3 7" id="KW-0489">Methyltransferase</keyword>
<dbReference type="InterPro" id="IPR029063">
    <property type="entry name" value="SAM-dependent_MTases_sf"/>
</dbReference>
<keyword evidence="1 7" id="KW-0963">Cytoplasm</keyword>
<evidence type="ECO:0000256" key="3">
    <source>
        <dbReference type="ARBA" id="ARBA00022603"/>
    </source>
</evidence>
<dbReference type="AlphaFoldDB" id="A0A6V8NF18"/>
<dbReference type="FunFam" id="3.40.50.150:FF:000023">
    <property type="entry name" value="Ribosomal RNA small subunit methyltransferase A"/>
    <property type="match status" value="1"/>
</dbReference>
<dbReference type="HAMAP" id="MF_00607">
    <property type="entry name" value="16SrRNA_methyltr_A"/>
    <property type="match status" value="1"/>
</dbReference>